<dbReference type="PANTHER" id="PTHR11319:SF35">
    <property type="entry name" value="OUTER MEMBRANE PROTEIN PMPC-RELATED"/>
    <property type="match status" value="1"/>
</dbReference>
<dbReference type="InterPro" id="IPR012334">
    <property type="entry name" value="Pectin_lyas_fold"/>
</dbReference>
<dbReference type="AlphaFoldDB" id="A0A927BEK4"/>
<sequence length="625" mass="65292">MKRLISLALLFGCSNPLLAAVFTIPNGNVAALVAAINTANTNGQADVINLASNGEYVFTTINNTVTGYPPGYIETEGPVALPVILNDGPGLDLTINLNGSLLRRSSTAPQMRLFQSGSDVSWQLNGGTIKDFESPLDNPVAAHGGGGGAVVSGQRNVFSSEAMTFDNCTSHSREERSGGALSVGGGSQITLKNSTYKNNTGTTYGGAVTVLLSDVRIENCRFENNRCTVGGGAAVYVDGCKGVLSTNEPGGLGELIGCTFIANTSPAFGAVFLQGYNEDQWFVKNCQFTNNKATGATNGAMAGALWHSGVNNGRFDVSNSTFENNEAKTHGGAVTCTRGDNRFTNCTFYGNVTKDAGGLGGALYNIGDNGSTWFSTITNCTFANNIAGGYGGAWVITGNQGSVQNTIVANNRAYQQCGYPPAAGCVGYNNAHNCGGTLTNNGNNIEFPERPNRITNPGYDDPNDRPCFARPVLVNSNTMPVIDPRLSPPANNGGSTRTMALQAGSPAIDAGNGCPATDQRGTPRLGTCDIGAFEYRPVLATTPTSAPDALGLYPNPSPGEVFLTLPTPRPAGPIHVCLYALDGRLVFEQTLESAQPARLLVPVKGLFLVKATVGQQLFVQKLATY</sequence>
<dbReference type="InterPro" id="IPR011050">
    <property type="entry name" value="Pectin_lyase_fold/virulence"/>
</dbReference>
<gene>
    <name evidence="2" type="ORF">IC235_13710</name>
</gene>
<reference evidence="2" key="1">
    <citation type="submission" date="2020-09" db="EMBL/GenBank/DDBJ databases">
        <authorList>
            <person name="Kim M.K."/>
        </authorList>
    </citation>
    <scope>NUCLEOTIDE SEQUENCE</scope>
    <source>
        <strain evidence="2">BT664</strain>
    </source>
</reference>
<evidence type="ECO:0008006" key="4">
    <source>
        <dbReference type="Google" id="ProtNLM"/>
    </source>
</evidence>
<dbReference type="InterPro" id="IPR006626">
    <property type="entry name" value="PbH1"/>
</dbReference>
<dbReference type="Proteomes" id="UP000612233">
    <property type="component" value="Unassembled WGS sequence"/>
</dbReference>
<dbReference type="EMBL" id="JACXAD010000015">
    <property type="protein sequence ID" value="MBD2768946.1"/>
    <property type="molecule type" value="Genomic_DNA"/>
</dbReference>
<evidence type="ECO:0000313" key="2">
    <source>
        <dbReference type="EMBL" id="MBD2768946.1"/>
    </source>
</evidence>
<dbReference type="Gene3D" id="2.160.20.10">
    <property type="entry name" value="Single-stranded right-handed beta-helix, Pectin lyase-like"/>
    <property type="match status" value="1"/>
</dbReference>
<evidence type="ECO:0000256" key="1">
    <source>
        <dbReference type="SAM" id="SignalP"/>
    </source>
</evidence>
<name>A0A927BEK4_9BACT</name>
<dbReference type="SUPFAM" id="SSF51126">
    <property type="entry name" value="Pectin lyase-like"/>
    <property type="match status" value="2"/>
</dbReference>
<proteinExistence type="predicted"/>
<feature type="chain" id="PRO_5037916770" description="T9SS type A sorting domain-containing protein" evidence="1">
    <location>
        <begin position="20"/>
        <end position="625"/>
    </location>
</feature>
<comment type="caution">
    <text evidence="2">The sequence shown here is derived from an EMBL/GenBank/DDBJ whole genome shotgun (WGS) entry which is preliminary data.</text>
</comment>
<dbReference type="SMART" id="SM00710">
    <property type="entry name" value="PbH1"/>
    <property type="match status" value="5"/>
</dbReference>
<keyword evidence="1" id="KW-0732">Signal</keyword>
<dbReference type="RefSeq" id="WP_191005760.1">
    <property type="nucleotide sequence ID" value="NZ_JACXAD010000015.1"/>
</dbReference>
<protein>
    <recommendedName>
        <fullName evidence="4">T9SS type A sorting domain-containing protein</fullName>
    </recommendedName>
</protein>
<dbReference type="NCBIfam" id="NF041518">
    <property type="entry name" value="choice_anch_Q"/>
    <property type="match status" value="1"/>
</dbReference>
<organism evidence="2 3">
    <name type="scientific">Hymenobacter montanus</name>
    <dbReference type="NCBI Taxonomy" id="2771359"/>
    <lineage>
        <taxon>Bacteria</taxon>
        <taxon>Pseudomonadati</taxon>
        <taxon>Bacteroidota</taxon>
        <taxon>Cytophagia</taxon>
        <taxon>Cytophagales</taxon>
        <taxon>Hymenobacteraceae</taxon>
        <taxon>Hymenobacter</taxon>
    </lineage>
</organism>
<accession>A0A927BEK4</accession>
<dbReference type="PANTHER" id="PTHR11319">
    <property type="entry name" value="G PROTEIN-COUPLED RECEPTOR-RELATED"/>
    <property type="match status" value="1"/>
</dbReference>
<feature type="signal peptide" evidence="1">
    <location>
        <begin position="1"/>
        <end position="19"/>
    </location>
</feature>
<evidence type="ECO:0000313" key="3">
    <source>
        <dbReference type="Proteomes" id="UP000612233"/>
    </source>
</evidence>
<keyword evidence="3" id="KW-1185">Reference proteome</keyword>
<dbReference type="InterPro" id="IPR059226">
    <property type="entry name" value="Choice_anch_Q_dom"/>
</dbReference>